<dbReference type="PANTHER" id="PTHR19282:SF28">
    <property type="entry name" value="TETRASPANIN"/>
    <property type="match status" value="1"/>
</dbReference>
<gene>
    <name evidence="8" type="ORF">O3M35_001287</name>
</gene>
<protein>
    <recommendedName>
        <fullName evidence="7">Tetraspanin</fullName>
    </recommendedName>
</protein>
<sequence length="266" mass="29636">MLELHRINSRIFYIKYCLIAFTVLFALTGLSLVIIGTTINEVFVEFSYFLENEYFAPAVFLYSVGLVVFAISIIGVVGALKENSCIITSYGILLGIVFILQIAIGMSANILMQGTISAELKERLSLIMTRYKMVPDYRVHADALQQAISCCGIYNPNDWMTLNDGSTPASCCAKLDAYGTCSSFYQRGCLEVLELIVNEVTNVLSASAFILAFMQLAGMCFALYLGRALRTQKLAKQYRRWTLSNQLLTESTVFGTEKNSFPELNK</sequence>
<evidence type="ECO:0000256" key="2">
    <source>
        <dbReference type="ARBA" id="ARBA00006840"/>
    </source>
</evidence>
<feature type="transmembrane region" description="Helical" evidence="7">
    <location>
        <begin position="59"/>
        <end position="80"/>
    </location>
</feature>
<feature type="disulfide bond" evidence="6">
    <location>
        <begin position="151"/>
        <end position="171"/>
    </location>
</feature>
<proteinExistence type="inferred from homology"/>
<feature type="transmembrane region" description="Helical" evidence="7">
    <location>
        <begin position="92"/>
        <end position="112"/>
    </location>
</feature>
<keyword evidence="9" id="KW-1185">Reference proteome</keyword>
<reference evidence="8 9" key="1">
    <citation type="submission" date="2022-12" db="EMBL/GenBank/DDBJ databases">
        <title>Chromosome-level genome assembly of true bugs.</title>
        <authorList>
            <person name="Ma L."/>
            <person name="Li H."/>
        </authorList>
    </citation>
    <scope>NUCLEOTIDE SEQUENCE [LARGE SCALE GENOMIC DNA]</scope>
    <source>
        <strain evidence="8">Lab_2022b</strain>
    </source>
</reference>
<evidence type="ECO:0000256" key="5">
    <source>
        <dbReference type="ARBA" id="ARBA00023136"/>
    </source>
</evidence>
<dbReference type="EMBL" id="JAPXFL010000001">
    <property type="protein sequence ID" value="KAK9512991.1"/>
    <property type="molecule type" value="Genomic_DNA"/>
</dbReference>
<evidence type="ECO:0000256" key="4">
    <source>
        <dbReference type="ARBA" id="ARBA00022989"/>
    </source>
</evidence>
<keyword evidence="6" id="KW-1015">Disulfide bond</keyword>
<evidence type="ECO:0000256" key="6">
    <source>
        <dbReference type="PIRSR" id="PIRSR002419-1"/>
    </source>
</evidence>
<dbReference type="AlphaFoldDB" id="A0AAW1DPQ0"/>
<dbReference type="PRINTS" id="PR00259">
    <property type="entry name" value="TMFOUR"/>
</dbReference>
<dbReference type="InterPro" id="IPR008952">
    <property type="entry name" value="Tetraspanin_EC2_sf"/>
</dbReference>
<organism evidence="8 9">
    <name type="scientific">Rhynocoris fuscipes</name>
    <dbReference type="NCBI Taxonomy" id="488301"/>
    <lineage>
        <taxon>Eukaryota</taxon>
        <taxon>Metazoa</taxon>
        <taxon>Ecdysozoa</taxon>
        <taxon>Arthropoda</taxon>
        <taxon>Hexapoda</taxon>
        <taxon>Insecta</taxon>
        <taxon>Pterygota</taxon>
        <taxon>Neoptera</taxon>
        <taxon>Paraneoptera</taxon>
        <taxon>Hemiptera</taxon>
        <taxon>Heteroptera</taxon>
        <taxon>Panheteroptera</taxon>
        <taxon>Cimicomorpha</taxon>
        <taxon>Reduviidae</taxon>
        <taxon>Harpactorinae</taxon>
        <taxon>Harpactorini</taxon>
        <taxon>Rhynocoris</taxon>
    </lineage>
</organism>
<dbReference type="CDD" id="cd03127">
    <property type="entry name" value="tetraspanin_LEL"/>
    <property type="match status" value="1"/>
</dbReference>
<comment type="subcellular location">
    <subcellularLocation>
        <location evidence="1 7">Membrane</location>
        <topology evidence="1 7">Multi-pass membrane protein</topology>
    </subcellularLocation>
</comment>
<dbReference type="InterPro" id="IPR018499">
    <property type="entry name" value="Tetraspanin/Peripherin"/>
</dbReference>
<dbReference type="GO" id="GO:0005886">
    <property type="term" value="C:plasma membrane"/>
    <property type="evidence" value="ECO:0007669"/>
    <property type="project" value="TreeGrafter"/>
</dbReference>
<dbReference type="InterPro" id="IPR000301">
    <property type="entry name" value="Tetraspanin_animals"/>
</dbReference>
<keyword evidence="3 7" id="KW-0812">Transmembrane</keyword>
<dbReference type="Gene3D" id="1.10.1450.10">
    <property type="entry name" value="Tetraspanin"/>
    <property type="match status" value="1"/>
</dbReference>
<dbReference type="SUPFAM" id="SSF48652">
    <property type="entry name" value="Tetraspanin"/>
    <property type="match status" value="1"/>
</dbReference>
<dbReference type="PIRSF" id="PIRSF002419">
    <property type="entry name" value="Tetraspanin"/>
    <property type="match status" value="1"/>
</dbReference>
<dbReference type="Proteomes" id="UP001461498">
    <property type="component" value="Unassembled WGS sequence"/>
</dbReference>
<name>A0AAW1DPQ0_9HEMI</name>
<evidence type="ECO:0000256" key="7">
    <source>
        <dbReference type="RuleBase" id="RU361218"/>
    </source>
</evidence>
<evidence type="ECO:0000256" key="1">
    <source>
        <dbReference type="ARBA" id="ARBA00004141"/>
    </source>
</evidence>
<keyword evidence="5 7" id="KW-0472">Membrane</keyword>
<comment type="caution">
    <text evidence="8">The sequence shown here is derived from an EMBL/GenBank/DDBJ whole genome shotgun (WGS) entry which is preliminary data.</text>
</comment>
<dbReference type="Pfam" id="PF00335">
    <property type="entry name" value="Tetraspanin"/>
    <property type="match status" value="1"/>
</dbReference>
<evidence type="ECO:0000256" key="3">
    <source>
        <dbReference type="ARBA" id="ARBA00022692"/>
    </source>
</evidence>
<keyword evidence="4 7" id="KW-1133">Transmembrane helix</keyword>
<evidence type="ECO:0000313" key="9">
    <source>
        <dbReference type="Proteomes" id="UP001461498"/>
    </source>
</evidence>
<accession>A0AAW1DPQ0</accession>
<feature type="transmembrane region" description="Helical" evidence="7">
    <location>
        <begin position="12"/>
        <end position="39"/>
    </location>
</feature>
<dbReference type="PANTHER" id="PTHR19282">
    <property type="entry name" value="TETRASPANIN"/>
    <property type="match status" value="1"/>
</dbReference>
<feature type="transmembrane region" description="Helical" evidence="7">
    <location>
        <begin position="203"/>
        <end position="226"/>
    </location>
</feature>
<feature type="disulfide bond" evidence="6">
    <location>
        <begin position="150"/>
        <end position="189"/>
    </location>
</feature>
<evidence type="ECO:0000313" key="8">
    <source>
        <dbReference type="EMBL" id="KAK9512991.1"/>
    </source>
</evidence>
<comment type="similarity">
    <text evidence="2 7">Belongs to the tetraspanin (TM4SF) family.</text>
</comment>